<dbReference type="AlphaFoldDB" id="A0A8K0RWR7"/>
<keyword evidence="2" id="KW-1185">Reference proteome</keyword>
<protein>
    <submittedName>
        <fullName evidence="1">Uncharacterized protein</fullName>
    </submittedName>
</protein>
<sequence length="199" mass="21752">MNAFIEKYDRNATLVIRAFATTKRTNRQLQAKELTILRQAVDVVVPHLVGTCGMTSIEFEVLLFHAAVIGPDEQLEFLDTVVEIIRATRPEGWLTEYDTWFLNFVSQLHDALADAQEGRQGESSASVSFTADSTLQDSVPVLASSNNVSQAWSGNTSQMANPAASILSESSVASYWSMSSSLLFPTSTSAAAYVYTQQS</sequence>
<organism evidence="1 2">
    <name type="scientific">Fusarium tricinctum</name>
    <dbReference type="NCBI Taxonomy" id="61284"/>
    <lineage>
        <taxon>Eukaryota</taxon>
        <taxon>Fungi</taxon>
        <taxon>Dikarya</taxon>
        <taxon>Ascomycota</taxon>
        <taxon>Pezizomycotina</taxon>
        <taxon>Sordariomycetes</taxon>
        <taxon>Hypocreomycetidae</taxon>
        <taxon>Hypocreales</taxon>
        <taxon>Nectriaceae</taxon>
        <taxon>Fusarium</taxon>
        <taxon>Fusarium tricinctum species complex</taxon>
    </lineage>
</organism>
<comment type="caution">
    <text evidence="1">The sequence shown here is derived from an EMBL/GenBank/DDBJ whole genome shotgun (WGS) entry which is preliminary data.</text>
</comment>
<proteinExistence type="predicted"/>
<dbReference type="OrthoDB" id="5101510at2759"/>
<name>A0A8K0RWR7_9HYPO</name>
<dbReference type="EMBL" id="JAGPXF010000004">
    <property type="protein sequence ID" value="KAH7245448.1"/>
    <property type="molecule type" value="Genomic_DNA"/>
</dbReference>
<gene>
    <name evidence="1" type="ORF">BKA59DRAFT_527096</name>
</gene>
<evidence type="ECO:0000313" key="2">
    <source>
        <dbReference type="Proteomes" id="UP000813427"/>
    </source>
</evidence>
<evidence type="ECO:0000313" key="1">
    <source>
        <dbReference type="EMBL" id="KAH7245448.1"/>
    </source>
</evidence>
<dbReference type="Proteomes" id="UP000813427">
    <property type="component" value="Unassembled WGS sequence"/>
</dbReference>
<accession>A0A8K0RWR7</accession>
<reference evidence="1" key="1">
    <citation type="journal article" date="2021" name="Nat. Commun.">
        <title>Genetic determinants of endophytism in the Arabidopsis root mycobiome.</title>
        <authorList>
            <person name="Mesny F."/>
            <person name="Miyauchi S."/>
            <person name="Thiergart T."/>
            <person name="Pickel B."/>
            <person name="Atanasova L."/>
            <person name="Karlsson M."/>
            <person name="Huettel B."/>
            <person name="Barry K.W."/>
            <person name="Haridas S."/>
            <person name="Chen C."/>
            <person name="Bauer D."/>
            <person name="Andreopoulos W."/>
            <person name="Pangilinan J."/>
            <person name="LaButti K."/>
            <person name="Riley R."/>
            <person name="Lipzen A."/>
            <person name="Clum A."/>
            <person name="Drula E."/>
            <person name="Henrissat B."/>
            <person name="Kohler A."/>
            <person name="Grigoriev I.V."/>
            <person name="Martin F.M."/>
            <person name="Hacquard S."/>
        </authorList>
    </citation>
    <scope>NUCLEOTIDE SEQUENCE</scope>
    <source>
        <strain evidence="1">MPI-SDFR-AT-0068</strain>
    </source>
</reference>